<sequence>MSKKRSKKERHPSPIIGSDGEEQFFVEKILDKDEVDGCWMYKIRWAGYSPTHDTWEEAERMQGEVPEIAEEFEKKLAARKRKSQTKSESSQPRRFAL</sequence>
<proteinExistence type="predicted"/>
<organism evidence="1 2">
    <name type="scientific">Panagrolaimus sp. JU765</name>
    <dbReference type="NCBI Taxonomy" id="591449"/>
    <lineage>
        <taxon>Eukaryota</taxon>
        <taxon>Metazoa</taxon>
        <taxon>Ecdysozoa</taxon>
        <taxon>Nematoda</taxon>
        <taxon>Chromadorea</taxon>
        <taxon>Rhabditida</taxon>
        <taxon>Tylenchina</taxon>
        <taxon>Panagrolaimomorpha</taxon>
        <taxon>Panagrolaimoidea</taxon>
        <taxon>Panagrolaimidae</taxon>
        <taxon>Panagrolaimus</taxon>
    </lineage>
</organism>
<name>A0AC34RNN7_9BILA</name>
<dbReference type="WBParaSite" id="JU765_v2.g8210.t1">
    <property type="protein sequence ID" value="JU765_v2.g8210.t1"/>
    <property type="gene ID" value="JU765_v2.g8210"/>
</dbReference>
<protein>
    <submittedName>
        <fullName evidence="2">Chromo domain-containing protein</fullName>
    </submittedName>
</protein>
<reference evidence="2" key="1">
    <citation type="submission" date="2022-11" db="UniProtKB">
        <authorList>
            <consortium name="WormBaseParasite"/>
        </authorList>
    </citation>
    <scope>IDENTIFICATION</scope>
</reference>
<dbReference type="Proteomes" id="UP000887576">
    <property type="component" value="Unplaced"/>
</dbReference>
<accession>A0AC34RNN7</accession>
<evidence type="ECO:0000313" key="2">
    <source>
        <dbReference type="WBParaSite" id="JU765_v2.g8210.t1"/>
    </source>
</evidence>
<evidence type="ECO:0000313" key="1">
    <source>
        <dbReference type="Proteomes" id="UP000887576"/>
    </source>
</evidence>